<sequence length="43" mass="4693">MLTAYESYACRACGARYSRPYGDHECGPLTPVTVTITVRAGVR</sequence>
<protein>
    <submittedName>
        <fullName evidence="1">Uncharacterized protein</fullName>
    </submittedName>
</protein>
<proteinExistence type="predicted"/>
<name>A0A1C6TP50_9ACTN</name>
<gene>
    <name evidence="1" type="ORF">GA0074692_6827</name>
</gene>
<evidence type="ECO:0000313" key="2">
    <source>
        <dbReference type="Proteomes" id="UP000198959"/>
    </source>
</evidence>
<accession>A0A1C6TP50</accession>
<dbReference type="Proteomes" id="UP000198959">
    <property type="component" value="Unassembled WGS sequence"/>
</dbReference>
<evidence type="ECO:0000313" key="1">
    <source>
        <dbReference type="EMBL" id="SCL43335.1"/>
    </source>
</evidence>
<dbReference type="EMBL" id="FMHW01000004">
    <property type="protein sequence ID" value="SCL43335.1"/>
    <property type="molecule type" value="Genomic_DNA"/>
</dbReference>
<organism evidence="1 2">
    <name type="scientific">Micromonospora pallida</name>
    <dbReference type="NCBI Taxonomy" id="145854"/>
    <lineage>
        <taxon>Bacteria</taxon>
        <taxon>Bacillati</taxon>
        <taxon>Actinomycetota</taxon>
        <taxon>Actinomycetes</taxon>
        <taxon>Micromonosporales</taxon>
        <taxon>Micromonosporaceae</taxon>
        <taxon>Micromonospora</taxon>
    </lineage>
</organism>
<dbReference type="AlphaFoldDB" id="A0A1C6TP50"/>
<keyword evidence="2" id="KW-1185">Reference proteome</keyword>
<dbReference type="STRING" id="145854.GA0074692_6827"/>
<reference evidence="2" key="1">
    <citation type="submission" date="2016-06" db="EMBL/GenBank/DDBJ databases">
        <authorList>
            <person name="Varghese N."/>
            <person name="Submissions Spin"/>
        </authorList>
    </citation>
    <scope>NUCLEOTIDE SEQUENCE [LARGE SCALE GENOMIC DNA]</scope>
    <source>
        <strain evidence="2">DSM 43817</strain>
    </source>
</reference>